<keyword evidence="1" id="KW-0812">Transmembrane</keyword>
<dbReference type="Pfam" id="PF16344">
    <property type="entry name" value="FecR_C"/>
    <property type="match status" value="1"/>
</dbReference>
<protein>
    <submittedName>
        <fullName evidence="4">FecR family protein</fullName>
    </submittedName>
</protein>
<dbReference type="PANTHER" id="PTHR30273:SF2">
    <property type="entry name" value="PROTEIN FECR"/>
    <property type="match status" value="1"/>
</dbReference>
<dbReference type="PANTHER" id="PTHR30273">
    <property type="entry name" value="PERIPLASMIC SIGNAL SENSOR AND SIGMA FACTOR ACTIVATOR FECR-RELATED"/>
    <property type="match status" value="1"/>
</dbReference>
<feature type="domain" description="Protein FecR C-terminal" evidence="3">
    <location>
        <begin position="251"/>
        <end position="318"/>
    </location>
</feature>
<dbReference type="InterPro" id="IPR012373">
    <property type="entry name" value="Ferrdict_sens_TM"/>
</dbReference>
<evidence type="ECO:0000313" key="5">
    <source>
        <dbReference type="Proteomes" id="UP000184287"/>
    </source>
</evidence>
<evidence type="ECO:0000259" key="3">
    <source>
        <dbReference type="Pfam" id="PF16344"/>
    </source>
</evidence>
<gene>
    <name evidence="4" type="ORF">SAMN04488522_103722</name>
</gene>
<name>A0A1M5EN97_9SPHI</name>
<keyword evidence="1" id="KW-1133">Transmembrane helix</keyword>
<keyword evidence="5" id="KW-1185">Reference proteome</keyword>
<feature type="domain" description="FecR protein" evidence="2">
    <location>
        <begin position="115"/>
        <end position="207"/>
    </location>
</feature>
<dbReference type="OrthoDB" id="676789at2"/>
<dbReference type="STRING" id="288992.SAMN04488522_103722"/>
<reference evidence="5" key="1">
    <citation type="submission" date="2016-11" db="EMBL/GenBank/DDBJ databases">
        <authorList>
            <person name="Varghese N."/>
            <person name="Submissions S."/>
        </authorList>
    </citation>
    <scope>NUCLEOTIDE SEQUENCE [LARGE SCALE GENOMIC DNA]</scope>
    <source>
        <strain evidence="5">DSM 16990</strain>
    </source>
</reference>
<dbReference type="Pfam" id="PF04773">
    <property type="entry name" value="FecR"/>
    <property type="match status" value="1"/>
</dbReference>
<dbReference type="PIRSF" id="PIRSF018266">
    <property type="entry name" value="FecR"/>
    <property type="match status" value="1"/>
</dbReference>
<dbReference type="GO" id="GO:0016989">
    <property type="term" value="F:sigma factor antagonist activity"/>
    <property type="evidence" value="ECO:0007669"/>
    <property type="project" value="TreeGrafter"/>
</dbReference>
<dbReference type="Gene3D" id="2.60.120.1440">
    <property type="match status" value="1"/>
</dbReference>
<dbReference type="Gene3D" id="3.55.50.30">
    <property type="match status" value="1"/>
</dbReference>
<evidence type="ECO:0000259" key="2">
    <source>
        <dbReference type="Pfam" id="PF04773"/>
    </source>
</evidence>
<evidence type="ECO:0000256" key="1">
    <source>
        <dbReference type="SAM" id="Phobius"/>
    </source>
</evidence>
<dbReference type="InterPro" id="IPR006860">
    <property type="entry name" value="FecR"/>
</dbReference>
<dbReference type="InterPro" id="IPR032508">
    <property type="entry name" value="FecR_C"/>
</dbReference>
<accession>A0A1M5EN97</accession>
<organism evidence="4 5">
    <name type="scientific">Pedobacter caeni</name>
    <dbReference type="NCBI Taxonomy" id="288992"/>
    <lineage>
        <taxon>Bacteria</taxon>
        <taxon>Pseudomonadati</taxon>
        <taxon>Bacteroidota</taxon>
        <taxon>Sphingobacteriia</taxon>
        <taxon>Sphingobacteriales</taxon>
        <taxon>Sphingobacteriaceae</taxon>
        <taxon>Pedobacter</taxon>
    </lineage>
</organism>
<proteinExistence type="predicted"/>
<evidence type="ECO:0000313" key="4">
    <source>
        <dbReference type="EMBL" id="SHF80773.1"/>
    </source>
</evidence>
<dbReference type="RefSeq" id="WP_073232459.1">
    <property type="nucleotide sequence ID" value="NZ_FQUQ01000003.1"/>
</dbReference>
<dbReference type="EMBL" id="FQUQ01000003">
    <property type="protein sequence ID" value="SHF80773.1"/>
    <property type="molecule type" value="Genomic_DNA"/>
</dbReference>
<dbReference type="Proteomes" id="UP000184287">
    <property type="component" value="Unassembled WGS sequence"/>
</dbReference>
<dbReference type="AlphaFoldDB" id="A0A1M5EN97"/>
<keyword evidence="1" id="KW-0472">Membrane</keyword>
<sequence>MKQIDPEILKRYANGNCTAEEQALVELWLGSEENESVHQDTFAGINKEELKQELWAELKPFSPSKPWYQLPAFAYKLAACLALICSAAYFGIMYISHQQENQPLASVLVYKELFVPKGSRATITLTDGTEISLNADSRLKYPVAFTGNSRIIYLSGEAHFKIAKDPSRPFLIHTNKTNTRILGTVFNLKAYPEENKELLTVEEGKVQFSSKSDPEKQLILTKNQQGTIDAAGILDQKLVYAPAHSGWRTKKLVFNDLTLKEISVLLNREYNMYLEIKNKKLSAKRFTGTYQNSSLNSVARDISLALHCKYQLNNQSLTFY</sequence>
<feature type="transmembrane region" description="Helical" evidence="1">
    <location>
        <begin position="73"/>
        <end position="95"/>
    </location>
</feature>